<protein>
    <submittedName>
        <fullName evidence="6">Bifunctional diguanylate cyclase/phosphodiesterase</fullName>
    </submittedName>
</protein>
<dbReference type="SMART" id="SM00052">
    <property type="entry name" value="EAL"/>
    <property type="match status" value="1"/>
</dbReference>
<dbReference type="SMART" id="SM00086">
    <property type="entry name" value="PAC"/>
    <property type="match status" value="1"/>
</dbReference>
<dbReference type="Proteomes" id="UP001597182">
    <property type="component" value="Unassembled WGS sequence"/>
</dbReference>
<feature type="domain" description="EAL" evidence="4">
    <location>
        <begin position="475"/>
        <end position="733"/>
    </location>
</feature>
<evidence type="ECO:0000259" key="5">
    <source>
        <dbReference type="PROSITE" id="PS50887"/>
    </source>
</evidence>
<dbReference type="NCBIfam" id="TIGR00254">
    <property type="entry name" value="GGDEF"/>
    <property type="match status" value="1"/>
</dbReference>
<comment type="caution">
    <text evidence="6">The sequence shown here is derived from an EMBL/GenBank/DDBJ whole genome shotgun (WGS) entry which is preliminary data.</text>
</comment>
<dbReference type="InterPro" id="IPR013655">
    <property type="entry name" value="PAS_fold_3"/>
</dbReference>
<dbReference type="PANTHER" id="PTHR44757">
    <property type="entry name" value="DIGUANYLATE CYCLASE DGCP"/>
    <property type="match status" value="1"/>
</dbReference>
<dbReference type="InterPro" id="IPR000700">
    <property type="entry name" value="PAS-assoc_C"/>
</dbReference>
<name>A0ABW3VB67_9PSEU</name>
<feature type="region of interest" description="Disordered" evidence="1">
    <location>
        <begin position="1"/>
        <end position="24"/>
    </location>
</feature>
<dbReference type="InterPro" id="IPR035965">
    <property type="entry name" value="PAS-like_dom_sf"/>
</dbReference>
<dbReference type="CDD" id="cd00130">
    <property type="entry name" value="PAS"/>
    <property type="match status" value="1"/>
</dbReference>
<dbReference type="PROSITE" id="PS50883">
    <property type="entry name" value="EAL"/>
    <property type="match status" value="1"/>
</dbReference>
<feature type="compositionally biased region" description="Basic and acidic residues" evidence="1">
    <location>
        <begin position="8"/>
        <end position="21"/>
    </location>
</feature>
<dbReference type="PROSITE" id="PS50887">
    <property type="entry name" value="GGDEF"/>
    <property type="match status" value="1"/>
</dbReference>
<evidence type="ECO:0000256" key="1">
    <source>
        <dbReference type="SAM" id="MobiDB-lite"/>
    </source>
</evidence>
<gene>
    <name evidence="6" type="ORF">ACFQ34_04625</name>
</gene>
<organism evidence="6 7">
    <name type="scientific">Pseudonocardia benzenivorans</name>
    <dbReference type="NCBI Taxonomy" id="228005"/>
    <lineage>
        <taxon>Bacteria</taxon>
        <taxon>Bacillati</taxon>
        <taxon>Actinomycetota</taxon>
        <taxon>Actinomycetes</taxon>
        <taxon>Pseudonocardiales</taxon>
        <taxon>Pseudonocardiaceae</taxon>
        <taxon>Pseudonocardia</taxon>
    </lineage>
</organism>
<dbReference type="InterPro" id="IPR000160">
    <property type="entry name" value="GGDEF_dom"/>
</dbReference>
<dbReference type="CDD" id="cd01949">
    <property type="entry name" value="GGDEF"/>
    <property type="match status" value="1"/>
</dbReference>
<reference evidence="7" key="1">
    <citation type="journal article" date="2019" name="Int. J. Syst. Evol. Microbiol.">
        <title>The Global Catalogue of Microorganisms (GCM) 10K type strain sequencing project: providing services to taxonomists for standard genome sequencing and annotation.</title>
        <authorList>
            <consortium name="The Broad Institute Genomics Platform"/>
            <consortium name="The Broad Institute Genome Sequencing Center for Infectious Disease"/>
            <person name="Wu L."/>
            <person name="Ma J."/>
        </authorList>
    </citation>
    <scope>NUCLEOTIDE SEQUENCE [LARGE SCALE GENOMIC DNA]</scope>
    <source>
        <strain evidence="7">CCUG 49018</strain>
    </source>
</reference>
<keyword evidence="7" id="KW-1185">Reference proteome</keyword>
<dbReference type="SUPFAM" id="SSF141868">
    <property type="entry name" value="EAL domain-like"/>
    <property type="match status" value="1"/>
</dbReference>
<dbReference type="SMART" id="SM00091">
    <property type="entry name" value="PAS"/>
    <property type="match status" value="1"/>
</dbReference>
<dbReference type="EMBL" id="JBHTMB010000026">
    <property type="protein sequence ID" value="MFD1232561.1"/>
    <property type="molecule type" value="Genomic_DNA"/>
</dbReference>
<dbReference type="SMART" id="SM00267">
    <property type="entry name" value="GGDEF"/>
    <property type="match status" value="1"/>
</dbReference>
<dbReference type="InterPro" id="IPR029787">
    <property type="entry name" value="Nucleotide_cyclase"/>
</dbReference>
<proteinExistence type="predicted"/>
<dbReference type="PROSITE" id="PS50112">
    <property type="entry name" value="PAS"/>
    <property type="match status" value="1"/>
</dbReference>
<dbReference type="Gene3D" id="3.30.450.20">
    <property type="entry name" value="PAS domain"/>
    <property type="match status" value="1"/>
</dbReference>
<evidence type="ECO:0000259" key="4">
    <source>
        <dbReference type="PROSITE" id="PS50883"/>
    </source>
</evidence>
<dbReference type="InterPro" id="IPR035919">
    <property type="entry name" value="EAL_sf"/>
</dbReference>
<dbReference type="InterPro" id="IPR052155">
    <property type="entry name" value="Biofilm_reg_signaling"/>
</dbReference>
<accession>A0ABW3VB67</accession>
<dbReference type="Pfam" id="PF00563">
    <property type="entry name" value="EAL"/>
    <property type="match status" value="1"/>
</dbReference>
<dbReference type="SUPFAM" id="SSF55785">
    <property type="entry name" value="PYP-like sensor domain (PAS domain)"/>
    <property type="match status" value="1"/>
</dbReference>
<dbReference type="Gene3D" id="3.20.20.450">
    <property type="entry name" value="EAL domain"/>
    <property type="match status" value="1"/>
</dbReference>
<dbReference type="InterPro" id="IPR043128">
    <property type="entry name" value="Rev_trsase/Diguanyl_cyclase"/>
</dbReference>
<dbReference type="Pfam" id="PF00990">
    <property type="entry name" value="GGDEF"/>
    <property type="match status" value="1"/>
</dbReference>
<evidence type="ECO:0000313" key="7">
    <source>
        <dbReference type="Proteomes" id="UP001597182"/>
    </source>
</evidence>
<dbReference type="PROSITE" id="PS50113">
    <property type="entry name" value="PAC"/>
    <property type="match status" value="1"/>
</dbReference>
<evidence type="ECO:0000259" key="2">
    <source>
        <dbReference type="PROSITE" id="PS50112"/>
    </source>
</evidence>
<dbReference type="CDD" id="cd01948">
    <property type="entry name" value="EAL"/>
    <property type="match status" value="1"/>
</dbReference>
<dbReference type="SUPFAM" id="SSF55073">
    <property type="entry name" value="Nucleotide cyclase"/>
    <property type="match status" value="1"/>
</dbReference>
<feature type="domain" description="GGDEF" evidence="5">
    <location>
        <begin position="334"/>
        <end position="466"/>
    </location>
</feature>
<evidence type="ECO:0000259" key="3">
    <source>
        <dbReference type="PROSITE" id="PS50113"/>
    </source>
</evidence>
<dbReference type="InterPro" id="IPR001610">
    <property type="entry name" value="PAC"/>
</dbReference>
<feature type="domain" description="PAS" evidence="2">
    <location>
        <begin position="192"/>
        <end position="247"/>
    </location>
</feature>
<dbReference type="RefSeq" id="WP_013672649.1">
    <property type="nucleotide sequence ID" value="NZ_BAABKS010000085.1"/>
</dbReference>
<evidence type="ECO:0000313" key="6">
    <source>
        <dbReference type="EMBL" id="MFD1232561.1"/>
    </source>
</evidence>
<dbReference type="NCBIfam" id="TIGR00229">
    <property type="entry name" value="sensory_box"/>
    <property type="match status" value="1"/>
</dbReference>
<dbReference type="InterPro" id="IPR000014">
    <property type="entry name" value="PAS"/>
</dbReference>
<dbReference type="Pfam" id="PF08447">
    <property type="entry name" value="PAS_3"/>
    <property type="match status" value="1"/>
</dbReference>
<dbReference type="Gene3D" id="3.30.70.270">
    <property type="match status" value="1"/>
</dbReference>
<dbReference type="InterPro" id="IPR001633">
    <property type="entry name" value="EAL_dom"/>
</dbReference>
<sequence length="734" mass="79165">MVVARLPGPHDRSFPEPRGLRPVEPVAIGGQSGDPVASLAERWADLLPALGRPTLAQLRTLLRRLSAVLRADPFWPPAARRIGASFYHCGPGTRPLGAGGPYPEELLPPTLGLLRSDAQAMIGTAGPDGVRRLLVALDQLVAGYLAAARERAESERQDLLTATRWPPEDLQRVLTDGDLHYRALYLRGRVGIAVGSLSGDVIDVNPALYRLLGADVRPELPHAAADFVHPDDVETFVEAYHRVASDSGPDSAEIDVRLVRPDRLVVWARLSTTLVRNDRGEPDRILAVVQDVSERHRLRSRLELAATQDRLTRLPNRAFAEQQLRQAFSPGAARRVGLCAVDVDGFRAVNDSLGHAVGDRLLSAVAGRLQMAAGDHLVTRTGGDDFAVLVVDTAGPDDVKVLADRLLDAFGPPFQLGERSLTVTASIGVSEAPTATTVPEELMRAADVALSWARAQGGGRRVAYDPERDAGEAARFTLLAGLPEAVERGEFRLAFQPLVRLASGRLCGTEALVRWQHPVEGLLGPGRFIELAERSGAIVALGDWVLGEACRQAAAWYAELGEQSPYVSVNVSPVQLVAPGWLAGVRKMLAESGLPAEKLQLEITEQAVLGDEAVALDVLGALRSEGVRLALDDFGTGWSSLAWLRRLPVHALKIDGSFIDGLRHPDPDPMDESIVRALVELAHALGLEVTAEWVETRVQAERLERLGCDLGQGRWFGDAGPAAWVPDLSRRTIG</sequence>
<feature type="domain" description="PAC" evidence="3">
    <location>
        <begin position="252"/>
        <end position="304"/>
    </location>
</feature>
<dbReference type="PANTHER" id="PTHR44757:SF2">
    <property type="entry name" value="BIOFILM ARCHITECTURE MAINTENANCE PROTEIN MBAA"/>
    <property type="match status" value="1"/>
</dbReference>